<gene>
    <name evidence="1" type="ORF">PN36_34985</name>
</gene>
<name>A0A4E0QJK0_9GAMM</name>
<proteinExistence type="predicted"/>
<evidence type="ECO:0000313" key="1">
    <source>
        <dbReference type="EMBL" id="TGN99697.1"/>
    </source>
</evidence>
<dbReference type="InterPro" id="IPR032427">
    <property type="entry name" value="P22_portal"/>
</dbReference>
<sequence>MPRILNWDVDFTRKELKTRLSQAKEAQWRFAVIWELNEQVLYGFEGGFFPLRQDTDEELIKNSEILYIFKNLRFIHAQLSANPPSVVVRPTSNDQEDRRKADAADRLVRYALRTYKLQEKIDRASLHCLLYGSGFIKSIWDAETGGILDIDDEGEMLLTGDVVLSIPSPKDIFLDPYAETWDDVRFVFQKVQMPYEEAVFRFPAAKEMLKQLKDSQKSDVVEIFEYWEKGLPQNGFLGRYALHLEDGRLLVDLKANPHRFSVGDSRPIAKLPYHLFTDIDIPGEVWGKSFVEYVSGLQDMLNRLDAVNLDNIQAHGVSRLILPEGAEISDKSITNSPWDIVKMTGSQPPHFVRAPQLMPEITGLRQQIRMGIDELSGVNESMFGQQSREQSGFSMQYATNQGNMIRRRLFNKYVLFVESIYKSFLNLVRKHWSAGRTIQVIGKEKAIEAVEIKGADIDGGFDLVVEYGASLSLDPMTRREEILS</sequence>
<dbReference type="Pfam" id="PF16510">
    <property type="entry name" value="P22_portal"/>
    <property type="match status" value="2"/>
</dbReference>
<comment type="caution">
    <text evidence="1">The sequence shown here is derived from an EMBL/GenBank/DDBJ whole genome shotgun (WGS) entry which is preliminary data.</text>
</comment>
<keyword evidence="2" id="KW-1185">Reference proteome</keyword>
<dbReference type="Proteomes" id="UP000030428">
    <property type="component" value="Unassembled WGS sequence"/>
</dbReference>
<feature type="non-terminal residue" evidence="1">
    <location>
        <position position="484"/>
    </location>
</feature>
<protein>
    <recommendedName>
        <fullName evidence="3">Portal protein</fullName>
    </recommendedName>
</protein>
<dbReference type="EMBL" id="JSZA02000408">
    <property type="protein sequence ID" value="TGN99697.1"/>
    <property type="molecule type" value="Genomic_DNA"/>
</dbReference>
<evidence type="ECO:0008006" key="3">
    <source>
        <dbReference type="Google" id="ProtNLM"/>
    </source>
</evidence>
<reference evidence="1 2" key="1">
    <citation type="journal article" date="2016" name="Front. Microbiol.">
        <title>Single-Cell (Meta-)Genomics of a Dimorphic Candidatus Thiomargarita nelsonii Reveals Genomic Plasticity.</title>
        <authorList>
            <person name="Flood B.E."/>
            <person name="Fliss P."/>
            <person name="Jones D.S."/>
            <person name="Dick G.J."/>
            <person name="Jain S."/>
            <person name="Kaster A.K."/>
            <person name="Winkel M."/>
            <person name="Mussmann M."/>
            <person name="Bailey J."/>
        </authorList>
    </citation>
    <scope>NUCLEOTIDE SEQUENCE [LARGE SCALE GENOMIC DNA]</scope>
    <source>
        <strain evidence="1">Hydrate Ridge</strain>
    </source>
</reference>
<evidence type="ECO:0000313" key="2">
    <source>
        <dbReference type="Proteomes" id="UP000030428"/>
    </source>
</evidence>
<organism evidence="1 2">
    <name type="scientific">Candidatus Thiomargarita nelsonii</name>
    <dbReference type="NCBI Taxonomy" id="1003181"/>
    <lineage>
        <taxon>Bacteria</taxon>
        <taxon>Pseudomonadati</taxon>
        <taxon>Pseudomonadota</taxon>
        <taxon>Gammaproteobacteria</taxon>
        <taxon>Thiotrichales</taxon>
        <taxon>Thiotrichaceae</taxon>
        <taxon>Thiomargarita</taxon>
    </lineage>
</organism>
<accession>A0A4E0QJK0</accession>
<dbReference type="AlphaFoldDB" id="A0A4E0QJK0"/>